<keyword evidence="2" id="KW-0808">Transferase</keyword>
<evidence type="ECO:0000313" key="6">
    <source>
        <dbReference type="EMBL" id="MFC3890664.1"/>
    </source>
</evidence>
<dbReference type="InterPro" id="IPR001077">
    <property type="entry name" value="COMT_C"/>
</dbReference>
<dbReference type="Pfam" id="PF08100">
    <property type="entry name" value="Dimerisation"/>
    <property type="match status" value="1"/>
</dbReference>
<dbReference type="InterPro" id="IPR016461">
    <property type="entry name" value="COMT-like"/>
</dbReference>
<dbReference type="GO" id="GO:0032259">
    <property type="term" value="P:methylation"/>
    <property type="evidence" value="ECO:0007669"/>
    <property type="project" value="UniProtKB-KW"/>
</dbReference>
<dbReference type="RefSeq" id="WP_382368918.1">
    <property type="nucleotide sequence ID" value="NZ_JBHRZI010000005.1"/>
</dbReference>
<dbReference type="PANTHER" id="PTHR43712:SF2">
    <property type="entry name" value="O-METHYLTRANSFERASE CICE"/>
    <property type="match status" value="1"/>
</dbReference>
<dbReference type="Pfam" id="PF00891">
    <property type="entry name" value="Methyltransf_2"/>
    <property type="match status" value="1"/>
</dbReference>
<keyword evidence="1 6" id="KW-0489">Methyltransferase</keyword>
<proteinExistence type="predicted"/>
<dbReference type="Gene3D" id="1.10.10.10">
    <property type="entry name" value="Winged helix-like DNA-binding domain superfamily/Winged helix DNA-binding domain"/>
    <property type="match status" value="1"/>
</dbReference>
<feature type="domain" description="O-methyltransferase C-terminal" evidence="4">
    <location>
        <begin position="103"/>
        <end position="312"/>
    </location>
</feature>
<evidence type="ECO:0000313" key="7">
    <source>
        <dbReference type="Proteomes" id="UP001595690"/>
    </source>
</evidence>
<evidence type="ECO:0000256" key="1">
    <source>
        <dbReference type="ARBA" id="ARBA00022603"/>
    </source>
</evidence>
<sequence length="335" mass="36130">MPLMRIASGFGMTKALAAAVDLGLFNHLSKVTTATKAEICRDLGLADRPAGMLLTVCTAMELLESEGEYFRNSAVAEEFLVMGKEHYFGDYVKLKDVRAYHSWDRLTDALRTNAPVGWDPKTQATPFEGISPEEARLFYSAMRSLSAYTAATLARAVDLSGAKRLLDVGGGSGIYGIELGKVNPQLHTTVYELPSVCPMIEQAALAAGMADRISAAPGNFLTDEQLPGGHDVALLSTVLHNWGPEFNVVLLRKVYDAIEPGGTVVICEQFISDDRDGPLEGALLSLNMLVETTGGANYTRGEYESWLTEAGFTDLEYIDLDAAGANGTMLGRKPH</sequence>
<evidence type="ECO:0000259" key="5">
    <source>
        <dbReference type="Pfam" id="PF08100"/>
    </source>
</evidence>
<feature type="domain" description="O-methyltransferase dimerisation" evidence="5">
    <location>
        <begin position="4"/>
        <end position="81"/>
    </location>
</feature>
<dbReference type="PROSITE" id="PS51683">
    <property type="entry name" value="SAM_OMT_II"/>
    <property type="match status" value="1"/>
</dbReference>
<dbReference type="InterPro" id="IPR012967">
    <property type="entry name" value="COMT_dimerisation"/>
</dbReference>
<dbReference type="PIRSF" id="PIRSF005739">
    <property type="entry name" value="O-mtase"/>
    <property type="match status" value="1"/>
</dbReference>
<dbReference type="GO" id="GO:0008168">
    <property type="term" value="F:methyltransferase activity"/>
    <property type="evidence" value="ECO:0007669"/>
    <property type="project" value="UniProtKB-KW"/>
</dbReference>
<evidence type="ECO:0000259" key="4">
    <source>
        <dbReference type="Pfam" id="PF00891"/>
    </source>
</evidence>
<dbReference type="CDD" id="cd02440">
    <property type="entry name" value="AdoMet_MTases"/>
    <property type="match status" value="1"/>
</dbReference>
<dbReference type="PANTHER" id="PTHR43712">
    <property type="entry name" value="PUTATIVE (AFU_ORTHOLOGUE AFUA_4G14580)-RELATED"/>
    <property type="match status" value="1"/>
</dbReference>
<dbReference type="InterPro" id="IPR029063">
    <property type="entry name" value="SAM-dependent_MTases_sf"/>
</dbReference>
<gene>
    <name evidence="6" type="ORF">ACFOWZ_04205</name>
</gene>
<evidence type="ECO:0000256" key="3">
    <source>
        <dbReference type="ARBA" id="ARBA00022691"/>
    </source>
</evidence>
<dbReference type="Proteomes" id="UP001595690">
    <property type="component" value="Unassembled WGS sequence"/>
</dbReference>
<dbReference type="InterPro" id="IPR036388">
    <property type="entry name" value="WH-like_DNA-bd_sf"/>
</dbReference>
<protein>
    <submittedName>
        <fullName evidence="6">Methyltransferase</fullName>
    </submittedName>
</protein>
<dbReference type="Gene3D" id="3.40.50.150">
    <property type="entry name" value="Vaccinia Virus protein VP39"/>
    <property type="match status" value="1"/>
</dbReference>
<evidence type="ECO:0000256" key="2">
    <source>
        <dbReference type="ARBA" id="ARBA00022679"/>
    </source>
</evidence>
<dbReference type="EMBL" id="JBHRZI010000005">
    <property type="protein sequence ID" value="MFC3890664.1"/>
    <property type="molecule type" value="Genomic_DNA"/>
</dbReference>
<organism evidence="6 7">
    <name type="scientific">Lentzea rhizosphaerae</name>
    <dbReference type="NCBI Taxonomy" id="2041025"/>
    <lineage>
        <taxon>Bacteria</taxon>
        <taxon>Bacillati</taxon>
        <taxon>Actinomycetota</taxon>
        <taxon>Actinomycetes</taxon>
        <taxon>Pseudonocardiales</taxon>
        <taxon>Pseudonocardiaceae</taxon>
        <taxon>Lentzea</taxon>
    </lineage>
</organism>
<reference evidence="7" key="1">
    <citation type="journal article" date="2019" name="Int. J. Syst. Evol. Microbiol.">
        <title>The Global Catalogue of Microorganisms (GCM) 10K type strain sequencing project: providing services to taxonomists for standard genome sequencing and annotation.</title>
        <authorList>
            <consortium name="The Broad Institute Genomics Platform"/>
            <consortium name="The Broad Institute Genome Sequencing Center for Infectious Disease"/>
            <person name="Wu L."/>
            <person name="Ma J."/>
        </authorList>
    </citation>
    <scope>NUCLEOTIDE SEQUENCE [LARGE SCALE GENOMIC DNA]</scope>
    <source>
        <strain evidence="7">CGMCC 4.7405</strain>
    </source>
</reference>
<dbReference type="SUPFAM" id="SSF46785">
    <property type="entry name" value="Winged helix' DNA-binding domain"/>
    <property type="match status" value="1"/>
</dbReference>
<keyword evidence="7" id="KW-1185">Reference proteome</keyword>
<dbReference type="InterPro" id="IPR036390">
    <property type="entry name" value="WH_DNA-bd_sf"/>
</dbReference>
<name>A0ABV8BM65_9PSEU</name>
<dbReference type="SUPFAM" id="SSF53335">
    <property type="entry name" value="S-adenosyl-L-methionine-dependent methyltransferases"/>
    <property type="match status" value="1"/>
</dbReference>
<comment type="caution">
    <text evidence="6">The sequence shown here is derived from an EMBL/GenBank/DDBJ whole genome shotgun (WGS) entry which is preliminary data.</text>
</comment>
<keyword evidence="3" id="KW-0949">S-adenosyl-L-methionine</keyword>
<accession>A0ABV8BM65</accession>